<feature type="region of interest" description="Disordered" evidence="1">
    <location>
        <begin position="39"/>
        <end position="70"/>
    </location>
</feature>
<evidence type="ECO:0000313" key="3">
    <source>
        <dbReference type="Proteomes" id="UP000433883"/>
    </source>
</evidence>
<reference evidence="2 3" key="1">
    <citation type="submission" date="2019-11" db="EMBL/GenBank/DDBJ databases">
        <title>Venturia inaequalis Genome Resource.</title>
        <authorList>
            <person name="Lichtner F.J."/>
        </authorList>
    </citation>
    <scope>NUCLEOTIDE SEQUENCE [LARGE SCALE GENOMIC DNA]</scope>
    <source>
        <strain evidence="2">Bline_iso_100314</strain>
    </source>
</reference>
<dbReference type="Proteomes" id="UP000433883">
    <property type="component" value="Unassembled WGS sequence"/>
</dbReference>
<dbReference type="AlphaFoldDB" id="A0A8H3YK47"/>
<sequence>MDRSAEAVSSHAVHSFGTSGLHIIVIRRAANEEGLDNLFGPSAHMPCTKRSLGVGEDTGPEFDVDDDEQG</sequence>
<organism evidence="2 3">
    <name type="scientific">Venturia inaequalis</name>
    <name type="common">Apple scab fungus</name>
    <dbReference type="NCBI Taxonomy" id="5025"/>
    <lineage>
        <taxon>Eukaryota</taxon>
        <taxon>Fungi</taxon>
        <taxon>Dikarya</taxon>
        <taxon>Ascomycota</taxon>
        <taxon>Pezizomycotina</taxon>
        <taxon>Dothideomycetes</taxon>
        <taxon>Pleosporomycetidae</taxon>
        <taxon>Venturiales</taxon>
        <taxon>Venturiaceae</taxon>
        <taxon>Venturia</taxon>
    </lineage>
</organism>
<evidence type="ECO:0000256" key="1">
    <source>
        <dbReference type="SAM" id="MobiDB-lite"/>
    </source>
</evidence>
<dbReference type="EMBL" id="WNWQ01000854">
    <property type="protein sequence ID" value="KAE9963369.1"/>
    <property type="molecule type" value="Genomic_DNA"/>
</dbReference>
<gene>
    <name evidence="2" type="ORF">BLS_009370</name>
</gene>
<name>A0A8H3YK47_VENIN</name>
<accession>A0A8H3YK47</accession>
<proteinExistence type="predicted"/>
<protein>
    <submittedName>
        <fullName evidence="2">Uncharacterized protein</fullName>
    </submittedName>
</protein>
<evidence type="ECO:0000313" key="2">
    <source>
        <dbReference type="EMBL" id="KAE9963369.1"/>
    </source>
</evidence>
<feature type="compositionally biased region" description="Acidic residues" evidence="1">
    <location>
        <begin position="58"/>
        <end position="70"/>
    </location>
</feature>
<comment type="caution">
    <text evidence="2">The sequence shown here is derived from an EMBL/GenBank/DDBJ whole genome shotgun (WGS) entry which is preliminary data.</text>
</comment>